<keyword evidence="3" id="KW-1185">Reference proteome</keyword>
<accession>A0ABD0L3K6</accession>
<dbReference type="EMBL" id="JACVVK020000086">
    <property type="protein sequence ID" value="KAK7494108.1"/>
    <property type="molecule type" value="Genomic_DNA"/>
</dbReference>
<gene>
    <name evidence="2" type="ORF">BaRGS_00014581</name>
</gene>
<dbReference type="Proteomes" id="UP001519460">
    <property type="component" value="Unassembled WGS sequence"/>
</dbReference>
<feature type="non-terminal residue" evidence="2">
    <location>
        <position position="1"/>
    </location>
</feature>
<reference evidence="2 3" key="1">
    <citation type="journal article" date="2023" name="Sci. Data">
        <title>Genome assembly of the Korean intertidal mud-creeper Batillaria attramentaria.</title>
        <authorList>
            <person name="Patra A.K."/>
            <person name="Ho P.T."/>
            <person name="Jun S."/>
            <person name="Lee S.J."/>
            <person name="Kim Y."/>
            <person name="Won Y.J."/>
        </authorList>
    </citation>
    <scope>NUCLEOTIDE SEQUENCE [LARGE SCALE GENOMIC DNA]</scope>
    <source>
        <strain evidence="2">Wonlab-2016</strain>
    </source>
</reference>
<protein>
    <submittedName>
        <fullName evidence="2">Uncharacterized protein</fullName>
    </submittedName>
</protein>
<comment type="caution">
    <text evidence="2">The sequence shown here is derived from an EMBL/GenBank/DDBJ whole genome shotgun (WGS) entry which is preliminary data.</text>
</comment>
<feature type="compositionally biased region" description="Polar residues" evidence="1">
    <location>
        <begin position="34"/>
        <end position="45"/>
    </location>
</feature>
<feature type="region of interest" description="Disordered" evidence="1">
    <location>
        <begin position="18"/>
        <end position="47"/>
    </location>
</feature>
<sequence length="130" mass="14203">GERERVIGSKYGIERATLGNHPSHCSPTGAGTRIKSSNTIPNASSPKPHFPVFSLPSEQTPIGVYSSLECGTALPLLSCMRRRMLGDPYCVNALPECHVIVDNCTPGKSSRPVWKDVSVMRKMPMELWHG</sequence>
<name>A0ABD0L3K6_9CAEN</name>
<proteinExistence type="predicted"/>
<organism evidence="2 3">
    <name type="scientific">Batillaria attramentaria</name>
    <dbReference type="NCBI Taxonomy" id="370345"/>
    <lineage>
        <taxon>Eukaryota</taxon>
        <taxon>Metazoa</taxon>
        <taxon>Spiralia</taxon>
        <taxon>Lophotrochozoa</taxon>
        <taxon>Mollusca</taxon>
        <taxon>Gastropoda</taxon>
        <taxon>Caenogastropoda</taxon>
        <taxon>Sorbeoconcha</taxon>
        <taxon>Cerithioidea</taxon>
        <taxon>Batillariidae</taxon>
        <taxon>Batillaria</taxon>
    </lineage>
</organism>
<evidence type="ECO:0000313" key="2">
    <source>
        <dbReference type="EMBL" id="KAK7494108.1"/>
    </source>
</evidence>
<dbReference type="AlphaFoldDB" id="A0ABD0L3K6"/>
<evidence type="ECO:0000313" key="3">
    <source>
        <dbReference type="Proteomes" id="UP001519460"/>
    </source>
</evidence>
<evidence type="ECO:0000256" key="1">
    <source>
        <dbReference type="SAM" id="MobiDB-lite"/>
    </source>
</evidence>